<sequence>MVPYVGETPLSRAQRVGVTEIPKISKEAKLRALARSPTGDRCLIENFPFTRGGNVCHVFPRRMSTDDTTMSAIEYHTGMKVWTMNVDSSANIFHASATMHKLFDDGHIAFLPMSPNVIGEFLGSDEFPTRGNFPSYPDSPDGKAPEFQYALIPLNVNMEPIVIFREDLAKQGKEQHSIYRYPFTDFPIITSNIQPHFVLLSLGRQLSKLGEDKVEALGSFTRGGVDYTYAKVRDFWMHSARIPDEWEDDMTFHVPGDPIQAPYFSDEESDEPDDTTKDKSYYGGASSKTVPLRIQRQRRVKHEAKSRSSVREEPRTPSKSSSKKSKGGMLGQKPRNKEKSNPRREIRPLPRGRNSVGTAAAGNSGGSDAVAGGSSTTM</sequence>
<feature type="region of interest" description="Disordered" evidence="1">
    <location>
        <begin position="249"/>
        <end position="378"/>
    </location>
</feature>
<protein>
    <recommendedName>
        <fullName evidence="2">HNH nuclease domain-containing protein</fullName>
    </recommendedName>
</protein>
<comment type="caution">
    <text evidence="3">The sequence shown here is derived from an EMBL/GenBank/DDBJ whole genome shotgun (WGS) entry which is preliminary data.</text>
</comment>
<dbReference type="Proteomes" id="UP000298030">
    <property type="component" value="Unassembled WGS sequence"/>
</dbReference>
<dbReference type="STRING" id="71717.A0A4Y7SHP3"/>
<feature type="compositionally biased region" description="Basic and acidic residues" evidence="1">
    <location>
        <begin position="335"/>
        <end position="348"/>
    </location>
</feature>
<gene>
    <name evidence="3" type="ORF">FA13DRAFT_1779267</name>
</gene>
<feature type="compositionally biased region" description="Basic and acidic residues" evidence="1">
    <location>
        <begin position="303"/>
        <end position="316"/>
    </location>
</feature>
<feature type="compositionally biased region" description="Low complexity" evidence="1">
    <location>
        <begin position="354"/>
        <end position="378"/>
    </location>
</feature>
<keyword evidence="4" id="KW-1185">Reference proteome</keyword>
<reference evidence="3 4" key="1">
    <citation type="journal article" date="2019" name="Nat. Ecol. Evol.">
        <title>Megaphylogeny resolves global patterns of mushroom evolution.</title>
        <authorList>
            <person name="Varga T."/>
            <person name="Krizsan K."/>
            <person name="Foldi C."/>
            <person name="Dima B."/>
            <person name="Sanchez-Garcia M."/>
            <person name="Sanchez-Ramirez S."/>
            <person name="Szollosi G.J."/>
            <person name="Szarkandi J.G."/>
            <person name="Papp V."/>
            <person name="Albert L."/>
            <person name="Andreopoulos W."/>
            <person name="Angelini C."/>
            <person name="Antonin V."/>
            <person name="Barry K.W."/>
            <person name="Bougher N.L."/>
            <person name="Buchanan P."/>
            <person name="Buyck B."/>
            <person name="Bense V."/>
            <person name="Catcheside P."/>
            <person name="Chovatia M."/>
            <person name="Cooper J."/>
            <person name="Damon W."/>
            <person name="Desjardin D."/>
            <person name="Finy P."/>
            <person name="Geml J."/>
            <person name="Haridas S."/>
            <person name="Hughes K."/>
            <person name="Justo A."/>
            <person name="Karasinski D."/>
            <person name="Kautmanova I."/>
            <person name="Kiss B."/>
            <person name="Kocsube S."/>
            <person name="Kotiranta H."/>
            <person name="LaButti K.M."/>
            <person name="Lechner B.E."/>
            <person name="Liimatainen K."/>
            <person name="Lipzen A."/>
            <person name="Lukacs Z."/>
            <person name="Mihaltcheva S."/>
            <person name="Morgado L.N."/>
            <person name="Niskanen T."/>
            <person name="Noordeloos M.E."/>
            <person name="Ohm R.A."/>
            <person name="Ortiz-Santana B."/>
            <person name="Ovrebo C."/>
            <person name="Racz N."/>
            <person name="Riley R."/>
            <person name="Savchenko A."/>
            <person name="Shiryaev A."/>
            <person name="Soop K."/>
            <person name="Spirin V."/>
            <person name="Szebenyi C."/>
            <person name="Tomsovsky M."/>
            <person name="Tulloss R.E."/>
            <person name="Uehling J."/>
            <person name="Grigoriev I.V."/>
            <person name="Vagvolgyi C."/>
            <person name="Papp T."/>
            <person name="Martin F.M."/>
            <person name="Miettinen O."/>
            <person name="Hibbett D.S."/>
            <person name="Nagy L.G."/>
        </authorList>
    </citation>
    <scope>NUCLEOTIDE SEQUENCE [LARGE SCALE GENOMIC DNA]</scope>
    <source>
        <strain evidence="3 4">FP101781</strain>
    </source>
</reference>
<evidence type="ECO:0000313" key="4">
    <source>
        <dbReference type="Proteomes" id="UP000298030"/>
    </source>
</evidence>
<dbReference type="AlphaFoldDB" id="A0A4Y7SHP3"/>
<accession>A0A4Y7SHP3</accession>
<dbReference type="Pfam" id="PF13391">
    <property type="entry name" value="HNH_2"/>
    <property type="match status" value="1"/>
</dbReference>
<organism evidence="3 4">
    <name type="scientific">Coprinellus micaceus</name>
    <name type="common">Glistening ink-cap mushroom</name>
    <name type="synonym">Coprinus micaceus</name>
    <dbReference type="NCBI Taxonomy" id="71717"/>
    <lineage>
        <taxon>Eukaryota</taxon>
        <taxon>Fungi</taxon>
        <taxon>Dikarya</taxon>
        <taxon>Basidiomycota</taxon>
        <taxon>Agaricomycotina</taxon>
        <taxon>Agaricomycetes</taxon>
        <taxon>Agaricomycetidae</taxon>
        <taxon>Agaricales</taxon>
        <taxon>Agaricineae</taxon>
        <taxon>Psathyrellaceae</taxon>
        <taxon>Coprinellus</taxon>
    </lineage>
</organism>
<feature type="domain" description="HNH nuclease" evidence="2">
    <location>
        <begin position="54"/>
        <end position="110"/>
    </location>
</feature>
<name>A0A4Y7SHP3_COPMI</name>
<evidence type="ECO:0000313" key="3">
    <source>
        <dbReference type="EMBL" id="TEB21417.1"/>
    </source>
</evidence>
<proteinExistence type="predicted"/>
<evidence type="ECO:0000256" key="1">
    <source>
        <dbReference type="SAM" id="MobiDB-lite"/>
    </source>
</evidence>
<dbReference type="OrthoDB" id="3133596at2759"/>
<dbReference type="EMBL" id="QPFP01000111">
    <property type="protein sequence ID" value="TEB21417.1"/>
    <property type="molecule type" value="Genomic_DNA"/>
</dbReference>
<dbReference type="InterPro" id="IPR003615">
    <property type="entry name" value="HNH_nuc"/>
</dbReference>
<evidence type="ECO:0000259" key="2">
    <source>
        <dbReference type="Pfam" id="PF13391"/>
    </source>
</evidence>